<gene>
    <name evidence="1" type="ORF">M9H77_08057</name>
</gene>
<dbReference type="Proteomes" id="UP001060085">
    <property type="component" value="Linkage Group LG02"/>
</dbReference>
<name>A0ACC0BWM6_CATRO</name>
<reference evidence="2" key="1">
    <citation type="journal article" date="2023" name="Nat. Plants">
        <title>Single-cell RNA sequencing provides a high-resolution roadmap for understanding the multicellular compartmentation of specialized metabolism.</title>
        <authorList>
            <person name="Sun S."/>
            <person name="Shen X."/>
            <person name="Li Y."/>
            <person name="Li Y."/>
            <person name="Wang S."/>
            <person name="Li R."/>
            <person name="Zhang H."/>
            <person name="Shen G."/>
            <person name="Guo B."/>
            <person name="Wei J."/>
            <person name="Xu J."/>
            <person name="St-Pierre B."/>
            <person name="Chen S."/>
            <person name="Sun C."/>
        </authorList>
    </citation>
    <scope>NUCLEOTIDE SEQUENCE [LARGE SCALE GENOMIC DNA]</scope>
</reference>
<evidence type="ECO:0000313" key="1">
    <source>
        <dbReference type="EMBL" id="KAI5677107.1"/>
    </source>
</evidence>
<accession>A0ACC0BWM6</accession>
<comment type="caution">
    <text evidence="1">The sequence shown here is derived from an EMBL/GenBank/DDBJ whole genome shotgun (WGS) entry which is preliminary data.</text>
</comment>
<proteinExistence type="predicted"/>
<keyword evidence="2" id="KW-1185">Reference proteome</keyword>
<dbReference type="EMBL" id="CM044702">
    <property type="protein sequence ID" value="KAI5677107.1"/>
    <property type="molecule type" value="Genomic_DNA"/>
</dbReference>
<protein>
    <submittedName>
        <fullName evidence="1">Uncharacterized protein</fullName>
    </submittedName>
</protein>
<evidence type="ECO:0000313" key="2">
    <source>
        <dbReference type="Proteomes" id="UP001060085"/>
    </source>
</evidence>
<organism evidence="1 2">
    <name type="scientific">Catharanthus roseus</name>
    <name type="common">Madagascar periwinkle</name>
    <name type="synonym">Vinca rosea</name>
    <dbReference type="NCBI Taxonomy" id="4058"/>
    <lineage>
        <taxon>Eukaryota</taxon>
        <taxon>Viridiplantae</taxon>
        <taxon>Streptophyta</taxon>
        <taxon>Embryophyta</taxon>
        <taxon>Tracheophyta</taxon>
        <taxon>Spermatophyta</taxon>
        <taxon>Magnoliopsida</taxon>
        <taxon>eudicotyledons</taxon>
        <taxon>Gunneridae</taxon>
        <taxon>Pentapetalae</taxon>
        <taxon>asterids</taxon>
        <taxon>lamiids</taxon>
        <taxon>Gentianales</taxon>
        <taxon>Apocynaceae</taxon>
        <taxon>Rauvolfioideae</taxon>
        <taxon>Vinceae</taxon>
        <taxon>Catharanthinae</taxon>
        <taxon>Catharanthus</taxon>
    </lineage>
</organism>
<sequence>MLEVSWLVWITNSFTLEVSDRTAERKLEERSELLFSCTLTKHHCLNLSRGRDRIPQVVLVDLKYNTISQSLYKRQPLSSSAEPCTCSQRRLAAPAHGVWSPKGQLTRRTKGRFREERRKTKGQREKVRRRQLNGKKRGLGKVARESGIYIDTSPGWVRLKPTCPTSCSAGPASLK</sequence>